<keyword evidence="2" id="KW-1185">Reference proteome</keyword>
<sequence length="105" mass="12128">MTLHYHKEVLQQRRAIHFVDISTTHISIALSVLGSFLTSPPSWVETFCMGANQNKMFSIRVIRGEEASHSLSQWGSVRQRRPFTVPKPFIMMVLPLCLNKDQRLF</sequence>
<organism evidence="1 2">
    <name type="scientific">Caerostris darwini</name>
    <dbReference type="NCBI Taxonomy" id="1538125"/>
    <lineage>
        <taxon>Eukaryota</taxon>
        <taxon>Metazoa</taxon>
        <taxon>Ecdysozoa</taxon>
        <taxon>Arthropoda</taxon>
        <taxon>Chelicerata</taxon>
        <taxon>Arachnida</taxon>
        <taxon>Araneae</taxon>
        <taxon>Araneomorphae</taxon>
        <taxon>Entelegynae</taxon>
        <taxon>Araneoidea</taxon>
        <taxon>Araneidae</taxon>
        <taxon>Caerostris</taxon>
    </lineage>
</organism>
<dbReference type="AlphaFoldDB" id="A0AAV4TIV3"/>
<proteinExistence type="predicted"/>
<accession>A0AAV4TIV3</accession>
<dbReference type="Proteomes" id="UP001054837">
    <property type="component" value="Unassembled WGS sequence"/>
</dbReference>
<name>A0AAV4TIV3_9ARAC</name>
<protein>
    <submittedName>
        <fullName evidence="1">Uncharacterized protein</fullName>
    </submittedName>
</protein>
<evidence type="ECO:0000313" key="2">
    <source>
        <dbReference type="Proteomes" id="UP001054837"/>
    </source>
</evidence>
<reference evidence="1 2" key="1">
    <citation type="submission" date="2021-06" db="EMBL/GenBank/DDBJ databases">
        <title>Caerostris darwini draft genome.</title>
        <authorList>
            <person name="Kono N."/>
            <person name="Arakawa K."/>
        </authorList>
    </citation>
    <scope>NUCLEOTIDE SEQUENCE [LARGE SCALE GENOMIC DNA]</scope>
</reference>
<comment type="caution">
    <text evidence="1">The sequence shown here is derived from an EMBL/GenBank/DDBJ whole genome shotgun (WGS) entry which is preliminary data.</text>
</comment>
<gene>
    <name evidence="1" type="ORF">CDAR_482011</name>
</gene>
<evidence type="ECO:0000313" key="1">
    <source>
        <dbReference type="EMBL" id="GIY45322.1"/>
    </source>
</evidence>
<dbReference type="EMBL" id="BPLQ01009615">
    <property type="protein sequence ID" value="GIY45322.1"/>
    <property type="molecule type" value="Genomic_DNA"/>
</dbReference>